<accession>A0ACC1SRG0</accession>
<evidence type="ECO:0000313" key="1">
    <source>
        <dbReference type="EMBL" id="KAJ3544704.1"/>
    </source>
</evidence>
<gene>
    <name evidence="1" type="ORF">NM208_g2911</name>
</gene>
<reference evidence="1" key="1">
    <citation type="submission" date="2022-08" db="EMBL/GenBank/DDBJ databases">
        <title>Genome Sequence of Fusarium decemcellulare.</title>
        <authorList>
            <person name="Buettner E."/>
        </authorList>
    </citation>
    <scope>NUCLEOTIDE SEQUENCE</scope>
    <source>
        <strain evidence="1">Babe19</strain>
    </source>
</reference>
<proteinExistence type="predicted"/>
<protein>
    <submittedName>
        <fullName evidence="1">Uncharacterized protein</fullName>
    </submittedName>
</protein>
<organism evidence="1 2">
    <name type="scientific">Fusarium decemcellulare</name>
    <dbReference type="NCBI Taxonomy" id="57161"/>
    <lineage>
        <taxon>Eukaryota</taxon>
        <taxon>Fungi</taxon>
        <taxon>Dikarya</taxon>
        <taxon>Ascomycota</taxon>
        <taxon>Pezizomycotina</taxon>
        <taxon>Sordariomycetes</taxon>
        <taxon>Hypocreomycetidae</taxon>
        <taxon>Hypocreales</taxon>
        <taxon>Nectriaceae</taxon>
        <taxon>Fusarium</taxon>
        <taxon>Fusarium decemcellulare species complex</taxon>
    </lineage>
</organism>
<name>A0ACC1SRG0_9HYPO</name>
<dbReference type="EMBL" id="JANRMS010000183">
    <property type="protein sequence ID" value="KAJ3544704.1"/>
    <property type="molecule type" value="Genomic_DNA"/>
</dbReference>
<sequence length="237" mass="26920">MPREVAIISAEKVLSLEPEDVSLTWGTSKPHAGLRECEERIAKAAAAAAGFDHVAITSNIHPTTTRGTRRDKPHLTVRFRSSRYLRETEQIVHINVHVWSSNHRVWVQYPFTRRPTNFPYHNVHQDGNIRFHRSIPTTLARDEVAAQQQQQQQGEQEQEQPRYAVDSGRSNAQSYDTSGSRYSYNTATNPRSTDPRSGGTSSSAAQRPDGWYPDPWSQESGTTHRWYSNGQWSGHAR</sequence>
<keyword evidence="2" id="KW-1185">Reference proteome</keyword>
<evidence type="ECO:0000313" key="2">
    <source>
        <dbReference type="Proteomes" id="UP001148629"/>
    </source>
</evidence>
<dbReference type="Proteomes" id="UP001148629">
    <property type="component" value="Unassembled WGS sequence"/>
</dbReference>
<comment type="caution">
    <text evidence="1">The sequence shown here is derived from an EMBL/GenBank/DDBJ whole genome shotgun (WGS) entry which is preliminary data.</text>
</comment>